<evidence type="ECO:0000313" key="2">
    <source>
        <dbReference type="EMBL" id="RKR84288.1"/>
    </source>
</evidence>
<keyword evidence="1" id="KW-0472">Membrane</keyword>
<gene>
    <name evidence="2" type="ORF">BDD43_4520</name>
</gene>
<accession>A0A495J7B2</accession>
<name>A0A495J7B2_9SPHI</name>
<reference evidence="2 3" key="1">
    <citation type="submission" date="2018-10" db="EMBL/GenBank/DDBJ databases">
        <title>Genomic Encyclopedia of Archaeal and Bacterial Type Strains, Phase II (KMG-II): from individual species to whole genera.</title>
        <authorList>
            <person name="Goeker M."/>
        </authorList>
    </citation>
    <scope>NUCLEOTIDE SEQUENCE [LARGE SCALE GENOMIC DNA]</scope>
    <source>
        <strain evidence="2 3">DSM 18602</strain>
    </source>
</reference>
<keyword evidence="1" id="KW-1133">Transmembrane helix</keyword>
<comment type="caution">
    <text evidence="2">The sequence shown here is derived from an EMBL/GenBank/DDBJ whole genome shotgun (WGS) entry which is preliminary data.</text>
</comment>
<dbReference type="AlphaFoldDB" id="A0A495J7B2"/>
<dbReference type="EMBL" id="RBKU01000001">
    <property type="protein sequence ID" value="RKR84288.1"/>
    <property type="molecule type" value="Genomic_DNA"/>
</dbReference>
<dbReference type="OrthoDB" id="792964at2"/>
<organism evidence="2 3">
    <name type="scientific">Mucilaginibacter gracilis</name>
    <dbReference type="NCBI Taxonomy" id="423350"/>
    <lineage>
        <taxon>Bacteria</taxon>
        <taxon>Pseudomonadati</taxon>
        <taxon>Bacteroidota</taxon>
        <taxon>Sphingobacteriia</taxon>
        <taxon>Sphingobacteriales</taxon>
        <taxon>Sphingobacteriaceae</taxon>
        <taxon>Mucilaginibacter</taxon>
    </lineage>
</organism>
<dbReference type="RefSeq" id="WP_121199816.1">
    <property type="nucleotide sequence ID" value="NZ_RBKU01000001.1"/>
</dbReference>
<feature type="transmembrane region" description="Helical" evidence="1">
    <location>
        <begin position="6"/>
        <end position="30"/>
    </location>
</feature>
<protein>
    <submittedName>
        <fullName evidence="2">Uncharacterized protein</fullName>
    </submittedName>
</protein>
<keyword evidence="1" id="KW-0812">Transmembrane</keyword>
<proteinExistence type="predicted"/>
<evidence type="ECO:0000313" key="3">
    <source>
        <dbReference type="Proteomes" id="UP000268007"/>
    </source>
</evidence>
<sequence length="177" mass="20012">MLHFFTWQQFLVAAVIFTAVWYLVLALLFFRDKLAALLSGKSKNEQPEKLKREWEEELEGDPEEENDLIGEQAVPEGISEVEAHMLGFAPKVWDEDEADSREVQLGLVPDVLEELKTIFHILENEGGNAEDFVSLFGMVKTKYAGIAGSPNEAAINEYIRENAPFPISDEVLANLWN</sequence>
<dbReference type="Proteomes" id="UP000268007">
    <property type="component" value="Unassembled WGS sequence"/>
</dbReference>
<evidence type="ECO:0000256" key="1">
    <source>
        <dbReference type="SAM" id="Phobius"/>
    </source>
</evidence>
<keyword evidence="3" id="KW-1185">Reference proteome</keyword>